<sequence>MNGLRCAILLVFAIVLCFANEEDNFFASWIKPSPNLRSMSRSRYSGRLLPQRMYRSGPNTWDLPADE</sequence>
<comment type="caution">
    <text evidence="2">The sequence shown here is derived from an EMBL/GenBank/DDBJ whole genome shotgun (WGS) entry which is preliminary data.</text>
</comment>
<protein>
    <submittedName>
        <fullName evidence="2">Uncharacterized protein</fullName>
    </submittedName>
</protein>
<organism evidence="2 3">
    <name type="scientific">Caenorhabditis angaria</name>
    <dbReference type="NCBI Taxonomy" id="860376"/>
    <lineage>
        <taxon>Eukaryota</taxon>
        <taxon>Metazoa</taxon>
        <taxon>Ecdysozoa</taxon>
        <taxon>Nematoda</taxon>
        <taxon>Chromadorea</taxon>
        <taxon>Rhabditida</taxon>
        <taxon>Rhabditina</taxon>
        <taxon>Rhabditomorpha</taxon>
        <taxon>Rhabditoidea</taxon>
        <taxon>Rhabditidae</taxon>
        <taxon>Peloderinae</taxon>
        <taxon>Caenorhabditis</taxon>
    </lineage>
</organism>
<feature type="signal peptide" evidence="1">
    <location>
        <begin position="1"/>
        <end position="19"/>
    </location>
</feature>
<evidence type="ECO:0000256" key="1">
    <source>
        <dbReference type="SAM" id="SignalP"/>
    </source>
</evidence>
<evidence type="ECO:0000313" key="3">
    <source>
        <dbReference type="Proteomes" id="UP001152747"/>
    </source>
</evidence>
<evidence type="ECO:0000313" key="2">
    <source>
        <dbReference type="EMBL" id="CAI5453154.1"/>
    </source>
</evidence>
<dbReference type="Proteomes" id="UP001152747">
    <property type="component" value="Unassembled WGS sequence"/>
</dbReference>
<dbReference type="AlphaFoldDB" id="A0A9P1IY17"/>
<keyword evidence="1" id="KW-0732">Signal</keyword>
<dbReference type="EMBL" id="CANHGI010000005">
    <property type="protein sequence ID" value="CAI5453154.1"/>
    <property type="molecule type" value="Genomic_DNA"/>
</dbReference>
<accession>A0A9P1IY17</accession>
<gene>
    <name evidence="2" type="ORF">CAMP_LOCUS15791</name>
</gene>
<reference evidence="2" key="1">
    <citation type="submission" date="2022-11" db="EMBL/GenBank/DDBJ databases">
        <authorList>
            <person name="Kikuchi T."/>
        </authorList>
    </citation>
    <scope>NUCLEOTIDE SEQUENCE</scope>
    <source>
        <strain evidence="2">PS1010</strain>
    </source>
</reference>
<name>A0A9P1IY17_9PELO</name>
<proteinExistence type="predicted"/>
<feature type="chain" id="PRO_5040505829" evidence="1">
    <location>
        <begin position="20"/>
        <end position="67"/>
    </location>
</feature>
<keyword evidence="3" id="KW-1185">Reference proteome</keyword>